<accession>A0AAX3MXG0</accession>
<evidence type="ECO:0000313" key="4">
    <source>
        <dbReference type="Proteomes" id="UP001220962"/>
    </source>
</evidence>
<dbReference type="EMBL" id="CP118101">
    <property type="protein sequence ID" value="WDH82017.1"/>
    <property type="molecule type" value="Genomic_DNA"/>
</dbReference>
<name>A0AAX3MXG0_9BACL</name>
<dbReference type="Proteomes" id="UP001221519">
    <property type="component" value="Chromosome"/>
</dbReference>
<evidence type="ECO:0000256" key="1">
    <source>
        <dbReference type="SAM" id="MobiDB-lite"/>
    </source>
</evidence>
<evidence type="ECO:0000313" key="5">
    <source>
        <dbReference type="Proteomes" id="UP001221519"/>
    </source>
</evidence>
<evidence type="ECO:0008006" key="6">
    <source>
        <dbReference type="Google" id="ProtNLM"/>
    </source>
</evidence>
<protein>
    <recommendedName>
        <fullName evidence="6">Dehydrogenase</fullName>
    </recommendedName>
</protein>
<evidence type="ECO:0000313" key="2">
    <source>
        <dbReference type="EMBL" id="WDH82017.1"/>
    </source>
</evidence>
<proteinExistence type="predicted"/>
<dbReference type="EMBL" id="CP118108">
    <property type="protein sequence ID" value="WDI01746.1"/>
    <property type="molecule type" value="Genomic_DNA"/>
</dbReference>
<gene>
    <name evidence="2" type="ORF">PUW23_21475</name>
    <name evidence="3" type="ORF">PUW25_21365</name>
</gene>
<evidence type="ECO:0000313" key="3">
    <source>
        <dbReference type="EMBL" id="WDI01746.1"/>
    </source>
</evidence>
<organism evidence="2 4">
    <name type="scientific">Paenibacillus urinalis</name>
    <dbReference type="NCBI Taxonomy" id="521520"/>
    <lineage>
        <taxon>Bacteria</taxon>
        <taxon>Bacillati</taxon>
        <taxon>Bacillota</taxon>
        <taxon>Bacilli</taxon>
        <taxon>Bacillales</taxon>
        <taxon>Paenibacillaceae</taxon>
        <taxon>Paenibacillus</taxon>
    </lineage>
</organism>
<sequence length="113" mass="13071">MKEHSRYGKQTAPFSKGPAPKLPSARKIRRACSKELYRTVKRMKLYIAPDLVSQGEDLYYRKVIANLLWVTEHQDNRKAQCDWWDTEVLPELSELWNVPAAKLSSAFRDAYGG</sequence>
<keyword evidence="5" id="KW-1185">Reference proteome</keyword>
<dbReference type="Proteomes" id="UP001220962">
    <property type="component" value="Chromosome"/>
</dbReference>
<reference evidence="2 5" key="1">
    <citation type="submission" date="2023-02" db="EMBL/GenBank/DDBJ databases">
        <title>Pathogen: clinical or host-associated sample.</title>
        <authorList>
            <person name="Hergert J."/>
            <person name="Casey R."/>
            <person name="Wagner J."/>
            <person name="Young E.L."/>
            <person name="Oakeson K.F."/>
        </authorList>
    </citation>
    <scope>NUCLEOTIDE SEQUENCE</scope>
    <source>
        <strain evidence="3 5">2022CK-00829</strain>
        <strain evidence="2">2022CK-00830</strain>
    </source>
</reference>
<feature type="region of interest" description="Disordered" evidence="1">
    <location>
        <begin position="1"/>
        <end position="26"/>
    </location>
</feature>
<dbReference type="AlphaFoldDB" id="A0AAX3MXG0"/>
<dbReference type="RefSeq" id="WP_047913756.1">
    <property type="nucleotide sequence ID" value="NZ_CP118101.1"/>
</dbReference>